<organism evidence="1 2">
    <name type="scientific">Caerostris extrusa</name>
    <name type="common">Bark spider</name>
    <name type="synonym">Caerostris bankana</name>
    <dbReference type="NCBI Taxonomy" id="172846"/>
    <lineage>
        <taxon>Eukaryota</taxon>
        <taxon>Metazoa</taxon>
        <taxon>Ecdysozoa</taxon>
        <taxon>Arthropoda</taxon>
        <taxon>Chelicerata</taxon>
        <taxon>Arachnida</taxon>
        <taxon>Araneae</taxon>
        <taxon>Araneomorphae</taxon>
        <taxon>Entelegynae</taxon>
        <taxon>Araneoidea</taxon>
        <taxon>Araneidae</taxon>
        <taxon>Caerostris</taxon>
    </lineage>
</organism>
<keyword evidence="2" id="KW-1185">Reference proteome</keyword>
<protein>
    <submittedName>
        <fullName evidence="1">Uncharacterized protein</fullName>
    </submittedName>
</protein>
<sequence>MRVLFVKLDNIHVRYVHQKKKKMKLNYVCGRRKKKIAQVLRVLINGFGTGSKAAKTVDPITYISDYRRHNNEDECVTQGFPLLS</sequence>
<evidence type="ECO:0000313" key="1">
    <source>
        <dbReference type="EMBL" id="GIX82653.1"/>
    </source>
</evidence>
<gene>
    <name evidence="1" type="ORF">CEXT_615071</name>
</gene>
<proteinExistence type="predicted"/>
<evidence type="ECO:0000313" key="2">
    <source>
        <dbReference type="Proteomes" id="UP001054945"/>
    </source>
</evidence>
<dbReference type="AlphaFoldDB" id="A0AAV4NFN0"/>
<dbReference type="EMBL" id="BPLR01020797">
    <property type="protein sequence ID" value="GIX82653.1"/>
    <property type="molecule type" value="Genomic_DNA"/>
</dbReference>
<accession>A0AAV4NFN0</accession>
<comment type="caution">
    <text evidence="1">The sequence shown here is derived from an EMBL/GenBank/DDBJ whole genome shotgun (WGS) entry which is preliminary data.</text>
</comment>
<dbReference type="Proteomes" id="UP001054945">
    <property type="component" value="Unassembled WGS sequence"/>
</dbReference>
<name>A0AAV4NFN0_CAEEX</name>
<reference evidence="1 2" key="1">
    <citation type="submission" date="2021-06" db="EMBL/GenBank/DDBJ databases">
        <title>Caerostris extrusa draft genome.</title>
        <authorList>
            <person name="Kono N."/>
            <person name="Arakawa K."/>
        </authorList>
    </citation>
    <scope>NUCLEOTIDE SEQUENCE [LARGE SCALE GENOMIC DNA]</scope>
</reference>